<keyword evidence="2" id="KW-1185">Reference proteome</keyword>
<evidence type="ECO:0000313" key="1">
    <source>
        <dbReference type="EMBL" id="BES80840.1"/>
    </source>
</evidence>
<reference evidence="1 2" key="1">
    <citation type="submission" date="2023-09" db="EMBL/GenBank/DDBJ databases">
        <title>Pyrofollis japonicus gen. nov. sp. nov., a novel member of the family Pyrodictiaceae isolated from the Iheya North hydrothermal field.</title>
        <authorList>
            <person name="Miyazaki U."/>
            <person name="Sanari M."/>
            <person name="Tame A."/>
            <person name="Kitajima M."/>
            <person name="Okamoto A."/>
            <person name="Sawayama S."/>
            <person name="Miyazaki J."/>
            <person name="Takai K."/>
            <person name="Nakagawa S."/>
        </authorList>
    </citation>
    <scope>NUCLEOTIDE SEQUENCE [LARGE SCALE GENOMIC DNA]</scope>
    <source>
        <strain evidence="1 2">AV2</strain>
    </source>
</reference>
<dbReference type="Proteomes" id="UP001341135">
    <property type="component" value="Chromosome"/>
</dbReference>
<proteinExistence type="predicted"/>
<name>A0ABN6ZR12_9CREN</name>
<accession>A0ABN6ZR12</accession>
<sequence length="194" mass="22018">MPQGHKVKQLADYAMVAFIEAIKRGFPIHAKKFMSDIILVRNKHGRGILYVNHVDVGDGSRYVTVAADKYSIWGVRVVRVRDGEIIEVNPHLVPDAVGQHIELVSTFEADVWSKRLKLFESSSPVNDVPEILRPFRKAGAEIRYIEETFDYVVVFNGVAPVWYNKLTGKIDDSREWQKAMGLLPKELESIEVNA</sequence>
<gene>
    <name evidence="1" type="ORF">PABY_04070</name>
</gene>
<organism evidence="1 2">
    <name type="scientific">Pyrodictium abyssi</name>
    <dbReference type="NCBI Taxonomy" id="54256"/>
    <lineage>
        <taxon>Archaea</taxon>
        <taxon>Thermoproteota</taxon>
        <taxon>Thermoprotei</taxon>
        <taxon>Desulfurococcales</taxon>
        <taxon>Pyrodictiaceae</taxon>
        <taxon>Pyrodictium</taxon>
    </lineage>
</organism>
<evidence type="ECO:0000313" key="2">
    <source>
        <dbReference type="Proteomes" id="UP001341135"/>
    </source>
</evidence>
<protein>
    <submittedName>
        <fullName evidence="1">Uncharacterized protein</fullName>
    </submittedName>
</protein>
<dbReference type="EMBL" id="AP028907">
    <property type="protein sequence ID" value="BES80840.1"/>
    <property type="molecule type" value="Genomic_DNA"/>
</dbReference>